<dbReference type="CDD" id="cd06530">
    <property type="entry name" value="S26_SPase_I"/>
    <property type="match status" value="1"/>
</dbReference>
<protein>
    <recommendedName>
        <fullName evidence="4">Mitochondrial inner membrane protease subunit 2</fullName>
    </recommendedName>
    <alternativeName>
        <fullName evidence="12">IMP2-like protein</fullName>
    </alternativeName>
</protein>
<evidence type="ECO:0000313" key="15">
    <source>
        <dbReference type="Proteomes" id="UP001652661"/>
    </source>
</evidence>
<dbReference type="GeneID" id="108076772"/>
<evidence type="ECO:0000256" key="4">
    <source>
        <dbReference type="ARBA" id="ARBA00013650"/>
    </source>
</evidence>
<dbReference type="PRINTS" id="PR00727">
    <property type="entry name" value="LEADERPTASE"/>
</dbReference>
<comment type="subcellular location">
    <subcellularLocation>
        <location evidence="1">Mitochondrion inner membrane</location>
        <topology evidence="1">Single-pass membrane protein</topology>
    </subcellularLocation>
</comment>
<dbReference type="GO" id="GO:0004252">
    <property type="term" value="F:serine-type endopeptidase activity"/>
    <property type="evidence" value="ECO:0007669"/>
    <property type="project" value="InterPro"/>
</dbReference>
<accession>A0A6P4IAL4</accession>
<dbReference type="InterPro" id="IPR000223">
    <property type="entry name" value="Pept_S26A_signal_pept_1"/>
</dbReference>
<dbReference type="InterPro" id="IPR019533">
    <property type="entry name" value="Peptidase_S26"/>
</dbReference>
<comment type="similarity">
    <text evidence="2">Belongs to the peptidase S26 family. IMP2 subfamily.</text>
</comment>
<feature type="active site" evidence="13">
    <location>
        <position position="34"/>
    </location>
</feature>
<keyword evidence="7" id="KW-0999">Mitochondrion inner membrane</keyword>
<feature type="domain" description="Peptidase S26" evidence="14">
    <location>
        <begin position="96"/>
        <end position="141"/>
    </location>
</feature>
<evidence type="ECO:0000256" key="9">
    <source>
        <dbReference type="ARBA" id="ARBA00022989"/>
    </source>
</evidence>
<evidence type="ECO:0000256" key="1">
    <source>
        <dbReference type="ARBA" id="ARBA00004434"/>
    </source>
</evidence>
<dbReference type="GO" id="GO:0006465">
    <property type="term" value="P:signal peptide processing"/>
    <property type="evidence" value="ECO:0007669"/>
    <property type="project" value="InterPro"/>
</dbReference>
<dbReference type="PANTHER" id="PTHR46041">
    <property type="entry name" value="MITOCHONDRIAL INNER MEMBRANE PROTEASE SUBUNIT 2"/>
    <property type="match status" value="1"/>
</dbReference>
<evidence type="ECO:0000256" key="11">
    <source>
        <dbReference type="ARBA" id="ARBA00023136"/>
    </source>
</evidence>
<evidence type="ECO:0000256" key="10">
    <source>
        <dbReference type="ARBA" id="ARBA00023128"/>
    </source>
</evidence>
<dbReference type="OrthoDB" id="9996127at2759"/>
<evidence type="ECO:0000256" key="2">
    <source>
        <dbReference type="ARBA" id="ARBA00007066"/>
    </source>
</evidence>
<dbReference type="Proteomes" id="UP001652661">
    <property type="component" value="Chromosome 2R"/>
</dbReference>
<evidence type="ECO:0000256" key="13">
    <source>
        <dbReference type="PIRSR" id="PIRSR600223-1"/>
    </source>
</evidence>
<proteinExistence type="inferred from homology"/>
<dbReference type="InterPro" id="IPR037730">
    <property type="entry name" value="IMP2"/>
</dbReference>
<evidence type="ECO:0000313" key="16">
    <source>
        <dbReference type="RefSeq" id="XP_017025265.1"/>
    </source>
</evidence>
<feature type="active site" evidence="13">
    <location>
        <position position="81"/>
    </location>
</feature>
<evidence type="ECO:0000256" key="12">
    <source>
        <dbReference type="ARBA" id="ARBA00032718"/>
    </source>
</evidence>
<evidence type="ECO:0000256" key="5">
    <source>
        <dbReference type="ARBA" id="ARBA00022670"/>
    </source>
</evidence>
<dbReference type="InterPro" id="IPR036286">
    <property type="entry name" value="LexA/Signal_pep-like_sf"/>
</dbReference>
<sequence>MAFRFFGKSLLYGLPLGITFLDCVGYVARVEGISMQPALNPVADERDYVFLMRWGTHNSQLERGDIISLISPKDPAQKIIKRVVGLQGDVVSTLGYKQEVVRVPEGHCWVEGDHTGHSMDSNTFGPVAMGLMSARAVAIVWPPERWQLLHNELPRRRRPIQAAKGNYYN</sequence>
<dbReference type="AlphaFoldDB" id="A0A6P4IAL4"/>
<keyword evidence="6" id="KW-0812">Transmembrane</keyword>
<evidence type="ECO:0000256" key="8">
    <source>
        <dbReference type="ARBA" id="ARBA00022801"/>
    </source>
</evidence>
<comment type="subunit">
    <text evidence="3">Heterodimer of 2 subunits, IMMPL1 and IMMPL2.</text>
</comment>
<evidence type="ECO:0000259" key="14">
    <source>
        <dbReference type="Pfam" id="PF10502"/>
    </source>
</evidence>
<name>A0A6P4IAL4_DROKI</name>
<evidence type="ECO:0000256" key="7">
    <source>
        <dbReference type="ARBA" id="ARBA00022792"/>
    </source>
</evidence>
<evidence type="ECO:0000256" key="3">
    <source>
        <dbReference type="ARBA" id="ARBA00011805"/>
    </source>
</evidence>
<feature type="domain" description="Peptidase S26" evidence="14">
    <location>
        <begin position="27"/>
        <end position="92"/>
    </location>
</feature>
<dbReference type="PANTHER" id="PTHR46041:SF2">
    <property type="entry name" value="MITOCHONDRIAL INNER MEMBRANE PROTEASE SUBUNIT 2"/>
    <property type="match status" value="1"/>
</dbReference>
<keyword evidence="5 16" id="KW-0645">Protease</keyword>
<organism evidence="15 16">
    <name type="scientific">Drosophila kikkawai</name>
    <name type="common">Fruit fly</name>
    <dbReference type="NCBI Taxonomy" id="30033"/>
    <lineage>
        <taxon>Eukaryota</taxon>
        <taxon>Metazoa</taxon>
        <taxon>Ecdysozoa</taxon>
        <taxon>Arthropoda</taxon>
        <taxon>Hexapoda</taxon>
        <taxon>Insecta</taxon>
        <taxon>Pterygota</taxon>
        <taxon>Neoptera</taxon>
        <taxon>Endopterygota</taxon>
        <taxon>Diptera</taxon>
        <taxon>Brachycera</taxon>
        <taxon>Muscomorpha</taxon>
        <taxon>Ephydroidea</taxon>
        <taxon>Drosophilidae</taxon>
        <taxon>Drosophila</taxon>
        <taxon>Sophophora</taxon>
    </lineage>
</organism>
<reference evidence="15" key="1">
    <citation type="submission" date="2025-05" db="UniProtKB">
        <authorList>
            <consortium name="RefSeq"/>
        </authorList>
    </citation>
    <scope>NUCLEOTIDE SEQUENCE [LARGE SCALE GENOMIC DNA]</scope>
    <source>
        <strain evidence="15">14028-0561.14</strain>
    </source>
</reference>
<dbReference type="Gene3D" id="2.10.109.10">
    <property type="entry name" value="Umud Fragment, subunit A"/>
    <property type="match status" value="1"/>
</dbReference>
<dbReference type="Pfam" id="PF10502">
    <property type="entry name" value="Peptidase_S26"/>
    <property type="match status" value="2"/>
</dbReference>
<keyword evidence="15" id="KW-1185">Reference proteome</keyword>
<dbReference type="SUPFAM" id="SSF51306">
    <property type="entry name" value="LexA/Signal peptidase"/>
    <property type="match status" value="1"/>
</dbReference>
<keyword evidence="9" id="KW-1133">Transmembrane helix</keyword>
<dbReference type="GO" id="GO:0042720">
    <property type="term" value="C:mitochondrial inner membrane peptidase complex"/>
    <property type="evidence" value="ECO:0007669"/>
    <property type="project" value="InterPro"/>
</dbReference>
<reference evidence="16" key="2">
    <citation type="submission" date="2025-08" db="UniProtKB">
        <authorList>
            <consortium name="RefSeq"/>
        </authorList>
    </citation>
    <scope>IDENTIFICATION</scope>
    <source>
        <strain evidence="16">14028-0561.14</strain>
        <tissue evidence="16">Whole fly</tissue>
    </source>
</reference>
<evidence type="ECO:0000256" key="6">
    <source>
        <dbReference type="ARBA" id="ARBA00022692"/>
    </source>
</evidence>
<dbReference type="FunFam" id="2.10.109.10:FF:000005">
    <property type="entry name" value="Mitochondrial inner membrane protease subunit"/>
    <property type="match status" value="1"/>
</dbReference>
<keyword evidence="11" id="KW-0472">Membrane</keyword>
<dbReference type="RefSeq" id="XP_017025265.1">
    <property type="nucleotide sequence ID" value="XM_017169776.3"/>
</dbReference>
<keyword evidence="8" id="KW-0378">Hydrolase</keyword>
<keyword evidence="10" id="KW-0496">Mitochondrion</keyword>
<dbReference type="GO" id="GO:0006627">
    <property type="term" value="P:protein processing involved in protein targeting to mitochondrion"/>
    <property type="evidence" value="ECO:0007669"/>
    <property type="project" value="InterPro"/>
</dbReference>
<gene>
    <name evidence="16" type="primary">LOC108076772</name>
</gene>